<dbReference type="AlphaFoldDB" id="A0A2M9CCW1"/>
<protein>
    <submittedName>
        <fullName evidence="4">ANTAR domain-containing protein</fullName>
    </submittedName>
</protein>
<dbReference type="InterPro" id="IPR036388">
    <property type="entry name" value="WH-like_DNA-bd_sf"/>
</dbReference>
<gene>
    <name evidence="4" type="ORF">CLV28_2688</name>
</gene>
<evidence type="ECO:0000259" key="3">
    <source>
        <dbReference type="SMART" id="SM01012"/>
    </source>
</evidence>
<evidence type="ECO:0000313" key="4">
    <source>
        <dbReference type="EMBL" id="PJJ69225.1"/>
    </source>
</evidence>
<dbReference type="Gene3D" id="1.10.10.10">
    <property type="entry name" value="Winged helix-like DNA-binding domain superfamily/Winged helix DNA-binding domain"/>
    <property type="match status" value="1"/>
</dbReference>
<dbReference type="InterPro" id="IPR005561">
    <property type="entry name" value="ANTAR"/>
</dbReference>
<dbReference type="Gene3D" id="3.30.450.40">
    <property type="match status" value="1"/>
</dbReference>
<dbReference type="GO" id="GO:0003723">
    <property type="term" value="F:RNA binding"/>
    <property type="evidence" value="ECO:0007669"/>
    <property type="project" value="InterPro"/>
</dbReference>
<dbReference type="Pfam" id="PF03861">
    <property type="entry name" value="ANTAR"/>
    <property type="match status" value="1"/>
</dbReference>
<sequence>MGETTELVSRLERGLARQVAGEDSFDRACRVCVDVLAADGGSIAFGPSANAAVRTSTDLTAALLAEVQERVGEGPVHDAYALAQPAEAVLADVAAEGTALDGTVPDGTGLDGALEPAARRWPTFWPVARAAVGDVRLFTFPLHVGGWTYGVLSLWTRRTRLADAVGEVQSAVDEVGVTLLRRSRATSDHTGGRDWQERARVHQATGMVVAQLGVPITDAVAVLRARAFTEGVAVADVAADVVARRTVFGSPGV</sequence>
<name>A0A2M9CCW1_9CELL</name>
<dbReference type="Proteomes" id="UP000231693">
    <property type="component" value="Unassembled WGS sequence"/>
</dbReference>
<evidence type="ECO:0000256" key="2">
    <source>
        <dbReference type="ARBA" id="ARBA00023163"/>
    </source>
</evidence>
<keyword evidence="1" id="KW-0805">Transcription regulation</keyword>
<dbReference type="EMBL" id="PGFE01000005">
    <property type="protein sequence ID" value="PJJ69225.1"/>
    <property type="molecule type" value="Genomic_DNA"/>
</dbReference>
<keyword evidence="5" id="KW-1185">Reference proteome</keyword>
<comment type="caution">
    <text evidence="4">The sequence shown here is derived from an EMBL/GenBank/DDBJ whole genome shotgun (WGS) entry which is preliminary data.</text>
</comment>
<keyword evidence="2" id="KW-0804">Transcription</keyword>
<dbReference type="InterPro" id="IPR029016">
    <property type="entry name" value="GAF-like_dom_sf"/>
</dbReference>
<proteinExistence type="predicted"/>
<accession>A0A2M9CCW1</accession>
<feature type="domain" description="ANTAR" evidence="3">
    <location>
        <begin position="164"/>
        <end position="242"/>
    </location>
</feature>
<dbReference type="SMART" id="SM01012">
    <property type="entry name" value="ANTAR"/>
    <property type="match status" value="1"/>
</dbReference>
<dbReference type="RefSeq" id="WP_100423838.1">
    <property type="nucleotide sequence ID" value="NZ_BOOX01000005.1"/>
</dbReference>
<evidence type="ECO:0000256" key="1">
    <source>
        <dbReference type="ARBA" id="ARBA00023015"/>
    </source>
</evidence>
<dbReference type="OrthoDB" id="7466251at2"/>
<organism evidence="4 5">
    <name type="scientific">Sediminihabitans luteus</name>
    <dbReference type="NCBI Taxonomy" id="1138585"/>
    <lineage>
        <taxon>Bacteria</taxon>
        <taxon>Bacillati</taxon>
        <taxon>Actinomycetota</taxon>
        <taxon>Actinomycetes</taxon>
        <taxon>Micrococcales</taxon>
        <taxon>Cellulomonadaceae</taxon>
        <taxon>Sediminihabitans</taxon>
    </lineage>
</organism>
<reference evidence="4 5" key="1">
    <citation type="submission" date="2017-11" db="EMBL/GenBank/DDBJ databases">
        <title>Genomic Encyclopedia of Archaeal and Bacterial Type Strains, Phase II (KMG-II): From Individual Species to Whole Genera.</title>
        <authorList>
            <person name="Goeker M."/>
        </authorList>
    </citation>
    <scope>NUCLEOTIDE SEQUENCE [LARGE SCALE GENOMIC DNA]</scope>
    <source>
        <strain evidence="4 5">DSM 25478</strain>
    </source>
</reference>
<evidence type="ECO:0000313" key="5">
    <source>
        <dbReference type="Proteomes" id="UP000231693"/>
    </source>
</evidence>